<feature type="compositionally biased region" description="Gly residues" evidence="1">
    <location>
        <begin position="190"/>
        <end position="208"/>
    </location>
</feature>
<evidence type="ECO:0000313" key="2">
    <source>
        <dbReference type="Proteomes" id="UP000095280"/>
    </source>
</evidence>
<feature type="region of interest" description="Disordered" evidence="1">
    <location>
        <begin position="600"/>
        <end position="624"/>
    </location>
</feature>
<feature type="compositionally biased region" description="Basic residues" evidence="1">
    <location>
        <begin position="602"/>
        <end position="616"/>
    </location>
</feature>
<feature type="compositionally biased region" description="Basic and acidic residues" evidence="1">
    <location>
        <begin position="404"/>
        <end position="415"/>
    </location>
</feature>
<organism evidence="2 3">
    <name type="scientific">Macrostomum lignano</name>
    <dbReference type="NCBI Taxonomy" id="282301"/>
    <lineage>
        <taxon>Eukaryota</taxon>
        <taxon>Metazoa</taxon>
        <taxon>Spiralia</taxon>
        <taxon>Lophotrochozoa</taxon>
        <taxon>Platyhelminthes</taxon>
        <taxon>Rhabditophora</taxon>
        <taxon>Macrostomorpha</taxon>
        <taxon>Macrostomida</taxon>
        <taxon>Macrostomidae</taxon>
        <taxon>Macrostomum</taxon>
    </lineage>
</organism>
<evidence type="ECO:0000256" key="1">
    <source>
        <dbReference type="SAM" id="MobiDB-lite"/>
    </source>
</evidence>
<dbReference type="Proteomes" id="UP000095280">
    <property type="component" value="Unplaced"/>
</dbReference>
<feature type="region of interest" description="Disordered" evidence="1">
    <location>
        <begin position="257"/>
        <end position="423"/>
    </location>
</feature>
<protein>
    <submittedName>
        <fullName evidence="3">Rep_fac-A_C domain-containing protein</fullName>
    </submittedName>
</protein>
<evidence type="ECO:0000313" key="3">
    <source>
        <dbReference type="WBParaSite" id="maker-uti_cns_0011699-snap-gene-0.2-mRNA-1"/>
    </source>
</evidence>
<feature type="compositionally biased region" description="Low complexity" evidence="1">
    <location>
        <begin position="369"/>
        <end position="385"/>
    </location>
</feature>
<sequence>FLSYQDLLLLLSSGSQPAADDGHGGSWQQQQPGEAAEALTGVAKVTAAAVDVVSIPVPFMLTAEAINCYTCTLCSETFKMSEVSTATNCTYCGKSKVSSLVSRQCLSACLQAIDSSGNGQHCCQGNLCNSAERLPGLSWLLLPAAALAAISCRQVQESGTGMSSSCVVGDGVRARAAAALPLSASLNTDGGEGVRGGSCQRLGGGGGGERGRSSAAAASLGKGAFKQPVHRMANARSFDRTGGRLLLVVLPSARRHPVVAKETPHNSPTKSSLGRAHRRRPSTQSTGASRPSGTKPDSRQTTSRSRRRPYRPHTGRSTSRSDLAGRARTPTHRPAGAGSSSRNRTRRSIRICRPANADSGASRPPLPLTPSGSSSLSTRTSAAAKLRPRRPRAGCAAAGRLRRERPAEPRSRQPAERGSSPQRWAALMQTEVTLTANQARQEAAPLGPAAVVESLGPDSQRSLLSLCCGRGHSLPVAAGLEEPGVAVHPHQIVDVPLRLVERVSTWRRPTGVQNIGAKLLNRGAVQIDALRRVDADEVVYYAGGFEGDILFAELAAQKFGEQLDASRVGQQAVQPGRPVGGTASGGCIVDGVGRINDAGAERHRRLGPAAQQRRRRRDEFGADSRTDAEVAAAASALIVGNDWRRFGVIGGGAAGQILRVGDVYRNRRSTKLALLSIESRRARRRRGRIAQTGRRRGLLVGEQAHQPVHDGSRHLRQLGAAASGLVRLAVQSERRRPSSTKARLSAGRLSSERPRASARLTERGVTSRRVGWPAAEVAGVGVGFVDEVEDDGDSEDGEAEGDDGCRRAAARALAIAERTTRSRSAGAGTGSCRLATWMTSQRPASSPDRAGARQRVAAGANQCSHSLVLSPINWLAIDAQQVIARFQAGVLRGAARHNCANNARTLAADAEAVACRESVHSNCANCMHSAALTAAVVAVLCSPKGIACCCCDTGGRDCCCCYWLQQNYCGHNFAGFGNSH</sequence>
<feature type="compositionally biased region" description="Polar residues" evidence="1">
    <location>
        <begin position="282"/>
        <end position="292"/>
    </location>
</feature>
<accession>A0A1I8IE43</accession>
<dbReference type="WBParaSite" id="maker-uti_cns_0011699-snap-gene-0.2-mRNA-1">
    <property type="protein sequence ID" value="maker-uti_cns_0011699-snap-gene-0.2-mRNA-1"/>
    <property type="gene ID" value="maker-uti_cns_0011699-snap-gene-0.2"/>
</dbReference>
<reference evidence="3" key="1">
    <citation type="submission" date="2016-11" db="UniProtKB">
        <authorList>
            <consortium name="WormBaseParasite"/>
        </authorList>
    </citation>
    <scope>IDENTIFICATION</scope>
</reference>
<feature type="region of interest" description="Disordered" evidence="1">
    <location>
        <begin position="730"/>
        <end position="762"/>
    </location>
</feature>
<feature type="region of interest" description="Disordered" evidence="1">
    <location>
        <begin position="190"/>
        <end position="219"/>
    </location>
</feature>
<dbReference type="AlphaFoldDB" id="A0A1I8IE43"/>
<proteinExistence type="predicted"/>
<keyword evidence="2" id="KW-1185">Reference proteome</keyword>
<feature type="compositionally biased region" description="Basic residues" evidence="1">
    <location>
        <begin position="304"/>
        <end position="314"/>
    </location>
</feature>
<dbReference type="CDD" id="cd00117">
    <property type="entry name" value="TFP"/>
    <property type="match status" value="1"/>
</dbReference>
<name>A0A1I8IE43_9PLAT</name>